<dbReference type="Gene3D" id="3.80.10.10">
    <property type="entry name" value="Ribonuclease Inhibitor"/>
    <property type="match status" value="1"/>
</dbReference>
<evidence type="ECO:0000256" key="10">
    <source>
        <dbReference type="ARBA" id="ARBA00023027"/>
    </source>
</evidence>
<keyword evidence="13 16" id="KW-0675">Receptor</keyword>
<keyword evidence="11 18" id="KW-0472">Membrane</keyword>
<evidence type="ECO:0000256" key="14">
    <source>
        <dbReference type="ARBA" id="ARBA00023180"/>
    </source>
</evidence>
<keyword evidence="4" id="KW-0433">Leucine-rich repeat</keyword>
<dbReference type="FunFam" id="3.40.50.10140:FF:000001">
    <property type="entry name" value="Toll-like receptor 2"/>
    <property type="match status" value="1"/>
</dbReference>
<keyword evidence="10" id="KW-0520">NAD</keyword>
<name>A0A8C5QB97_9ANUR</name>
<reference evidence="20" key="1">
    <citation type="submission" date="2025-08" db="UniProtKB">
        <authorList>
            <consortium name="Ensembl"/>
        </authorList>
    </citation>
    <scope>IDENTIFICATION</scope>
</reference>
<dbReference type="SMART" id="SM00255">
    <property type="entry name" value="TIR"/>
    <property type="match status" value="1"/>
</dbReference>
<dbReference type="InterPro" id="IPR003591">
    <property type="entry name" value="Leu-rich_rpt_typical-subtyp"/>
</dbReference>
<dbReference type="PRINTS" id="PR01537">
    <property type="entry name" value="INTRLKN1R1F"/>
</dbReference>
<evidence type="ECO:0000256" key="18">
    <source>
        <dbReference type="SAM" id="Phobius"/>
    </source>
</evidence>
<dbReference type="PROSITE" id="PS51450">
    <property type="entry name" value="LRR"/>
    <property type="match status" value="3"/>
</dbReference>
<evidence type="ECO:0000256" key="6">
    <source>
        <dbReference type="ARBA" id="ARBA00022729"/>
    </source>
</evidence>
<evidence type="ECO:0000256" key="2">
    <source>
        <dbReference type="ARBA" id="ARBA00009634"/>
    </source>
</evidence>
<comment type="subcellular location">
    <subcellularLocation>
        <location evidence="1">Membrane</location>
        <topology evidence="1">Single-pass type I membrane protein</topology>
    </subcellularLocation>
</comment>
<dbReference type="InterPro" id="IPR017241">
    <property type="entry name" value="Toll-like_receptor"/>
</dbReference>
<dbReference type="SMART" id="SM00364">
    <property type="entry name" value="LRR_BAC"/>
    <property type="match status" value="4"/>
</dbReference>
<evidence type="ECO:0000256" key="9">
    <source>
        <dbReference type="ARBA" id="ARBA00022989"/>
    </source>
</evidence>
<dbReference type="Ensembl" id="ENSLLET00000036282.1">
    <property type="protein sequence ID" value="ENSLLEP00000034952.1"/>
    <property type="gene ID" value="ENSLLEG00000022128.1"/>
</dbReference>
<sequence length="791" mass="90957">MVSQIKMPFSMYSRCLFMSAITSLIFEAMTDCSCNQMHFCDCSSQNLNFIPSNLPRDINGLDLSNNKIHAVTGSDLRGYEKLEMLYLTQNEINFISDDSFQSISKLKELDLSNNNLSSLSPAWFQNLQMLKHLNLLGNSYPSLGTSSLFSGLSSLDSLRLGNPYFRVLQKQDLQGLERLDEFQLNVPNLQEYAVGSLEGIKDINHMILTVQNSSSIPHVLEDLEYSVTLLEIRNVTYLSTDRLIGFDILNYTSVRKLMFKNCTFTDESFGRLCEIVQYYNNVTHLILEDCELQGTGQGSPTLKDKMNSITTIIIHNLYIPNFYLFSDLQFLYQIAKNINSVTVTESKLFLMPCHFSRSFLSLEYLDVSGNLLKDMYLAGSSCFFEGGGAWPLIKTFNVSKNLLTQLPDVASMLSEQKHLINLDLSQNKFSDSSLSTCQWAPTLQFLNLSSCQIKNIGDCIPVTLETLDVSNNYLSTFVAKLQNLTVLYISNNWLAKLPCDAHLPNLGLLFIKTNKLNGFYKSELDHFSKLTSLDGSDNNYECSCEFLDYIKSNKEILLGWPDRYICDSPSAVRNERIQDAQLSIVKCHKTVFVIVSCIILIVLIVIMAALCHFLHVIWYLKMTWAWLKAKRKPADASDRDICYNAFVSYSEMDSEWVENMMTQELENTHPPLKLCLHKRDFVPGKWIIDNIIEAMEKSYKTLFILSEHFVKSEWCKYELEFSHFRLFEENNDTAILILLEPMEKESMPKRFYKLRKLMSTRTYMEWPTDEEEQHNFWHNLKSTLQVECTSA</sequence>
<keyword evidence="8 16" id="KW-0391">Immunity</keyword>
<evidence type="ECO:0000313" key="20">
    <source>
        <dbReference type="Ensembl" id="ENSLLEP00000034952.1"/>
    </source>
</evidence>
<keyword evidence="14" id="KW-0325">Glycoprotein</keyword>
<dbReference type="InterPro" id="IPR001611">
    <property type="entry name" value="Leu-rich_rpt"/>
</dbReference>
<dbReference type="InterPro" id="IPR000157">
    <property type="entry name" value="TIR_dom"/>
</dbReference>
<dbReference type="Pfam" id="PF01582">
    <property type="entry name" value="TIR"/>
    <property type="match status" value="1"/>
</dbReference>
<feature type="disulfide bond" evidence="17">
    <location>
        <begin position="353"/>
        <end position="382"/>
    </location>
</feature>
<dbReference type="PROSITE" id="PS50104">
    <property type="entry name" value="TIR"/>
    <property type="match status" value="1"/>
</dbReference>
<reference evidence="20" key="2">
    <citation type="submission" date="2025-09" db="UniProtKB">
        <authorList>
            <consortium name="Ensembl"/>
        </authorList>
    </citation>
    <scope>IDENTIFICATION</scope>
</reference>
<protein>
    <recommendedName>
        <fullName evidence="16">Toll-like receptor 2</fullName>
    </recommendedName>
</protein>
<keyword evidence="15 16" id="KW-0395">Inflammatory response</keyword>
<dbReference type="PIRSF" id="PIRSF037595">
    <property type="entry name" value="Toll-like_receptor"/>
    <property type="match status" value="1"/>
</dbReference>
<dbReference type="FunFam" id="3.80.10.10:FF:000046">
    <property type="entry name" value="Toll-like receptor 2"/>
    <property type="match status" value="1"/>
</dbReference>
<dbReference type="GO" id="GO:0043235">
    <property type="term" value="C:receptor complex"/>
    <property type="evidence" value="ECO:0007669"/>
    <property type="project" value="TreeGrafter"/>
</dbReference>
<dbReference type="InterPro" id="IPR035897">
    <property type="entry name" value="Toll_tir_struct_dom_sf"/>
</dbReference>
<dbReference type="GO" id="GO:0006954">
    <property type="term" value="P:inflammatory response"/>
    <property type="evidence" value="ECO:0007669"/>
    <property type="project" value="UniProtKB-UniRule"/>
</dbReference>
<evidence type="ECO:0000256" key="15">
    <source>
        <dbReference type="ARBA" id="ARBA00023198"/>
    </source>
</evidence>
<evidence type="ECO:0000256" key="11">
    <source>
        <dbReference type="ARBA" id="ARBA00023136"/>
    </source>
</evidence>
<dbReference type="OrthoDB" id="1081807at2759"/>
<dbReference type="PANTHER" id="PTHR24365">
    <property type="entry name" value="TOLL-LIKE RECEPTOR"/>
    <property type="match status" value="1"/>
</dbReference>
<keyword evidence="21" id="KW-1185">Reference proteome</keyword>
<evidence type="ECO:0000259" key="19">
    <source>
        <dbReference type="PROSITE" id="PS50104"/>
    </source>
</evidence>
<keyword evidence="6" id="KW-0732">Signal</keyword>
<dbReference type="SUPFAM" id="SSF52200">
    <property type="entry name" value="Toll/Interleukin receptor TIR domain"/>
    <property type="match status" value="1"/>
</dbReference>
<evidence type="ECO:0000256" key="3">
    <source>
        <dbReference type="ARBA" id="ARBA00022588"/>
    </source>
</evidence>
<dbReference type="GO" id="GO:0042497">
    <property type="term" value="F:triacyl lipopeptide binding"/>
    <property type="evidence" value="ECO:0007669"/>
    <property type="project" value="TreeGrafter"/>
</dbReference>
<comment type="similarity">
    <text evidence="2 16">Belongs to the Toll-like receptor family.</text>
</comment>
<evidence type="ECO:0000256" key="5">
    <source>
        <dbReference type="ARBA" id="ARBA00022692"/>
    </source>
</evidence>
<keyword evidence="7" id="KW-0677">Repeat</keyword>
<keyword evidence="5 18" id="KW-0812">Transmembrane</keyword>
<feature type="domain" description="TIR" evidence="19">
    <location>
        <begin position="641"/>
        <end position="784"/>
    </location>
</feature>
<evidence type="ECO:0000256" key="7">
    <source>
        <dbReference type="ARBA" id="ARBA00022737"/>
    </source>
</evidence>
<dbReference type="AlphaFoldDB" id="A0A8C5QB97"/>
<keyword evidence="9 18" id="KW-1133">Transmembrane helix</keyword>
<accession>A0A8C5QB97</accession>
<keyword evidence="3 16" id="KW-0399">Innate immunity</keyword>
<comment type="function">
    <text evidence="16">Cooperates with LY96 to mediate the innate immune response to bacterial lipoproteins and other microbial cell wall components. Cooperates with TLR1 or TLR6 to mediate the innate immune response to bacterial lipoproteins or lipopeptides. Acts via MYD88 and TRAF6, leading to NF-kappa-B activation, cytokine secretion and the inflammatory response.</text>
</comment>
<organism evidence="20 21">
    <name type="scientific">Leptobrachium leishanense</name>
    <name type="common">Leishan spiny toad</name>
    <dbReference type="NCBI Taxonomy" id="445787"/>
    <lineage>
        <taxon>Eukaryota</taxon>
        <taxon>Metazoa</taxon>
        <taxon>Chordata</taxon>
        <taxon>Craniata</taxon>
        <taxon>Vertebrata</taxon>
        <taxon>Euteleostomi</taxon>
        <taxon>Amphibia</taxon>
        <taxon>Batrachia</taxon>
        <taxon>Anura</taxon>
        <taxon>Pelobatoidea</taxon>
        <taxon>Megophryidae</taxon>
        <taxon>Leptobrachium</taxon>
    </lineage>
</organism>
<dbReference type="Pfam" id="PF13855">
    <property type="entry name" value="LRR_8"/>
    <property type="match status" value="1"/>
</dbReference>
<dbReference type="SUPFAM" id="SSF52058">
    <property type="entry name" value="L domain-like"/>
    <property type="match status" value="2"/>
</dbReference>
<evidence type="ECO:0000256" key="17">
    <source>
        <dbReference type="PIRSR" id="PIRSR037595-2"/>
    </source>
</evidence>
<dbReference type="GO" id="GO:0005886">
    <property type="term" value="C:plasma membrane"/>
    <property type="evidence" value="ECO:0007669"/>
    <property type="project" value="TreeGrafter"/>
</dbReference>
<dbReference type="GO" id="GO:0002224">
    <property type="term" value="P:toll-like receptor signaling pathway"/>
    <property type="evidence" value="ECO:0007669"/>
    <property type="project" value="UniProtKB-UniRule"/>
</dbReference>
<evidence type="ECO:0000256" key="4">
    <source>
        <dbReference type="ARBA" id="ARBA00022614"/>
    </source>
</evidence>
<dbReference type="SMART" id="SM00369">
    <property type="entry name" value="LRR_TYP"/>
    <property type="match status" value="4"/>
</dbReference>
<dbReference type="GO" id="GO:0045087">
    <property type="term" value="P:innate immune response"/>
    <property type="evidence" value="ECO:0007669"/>
    <property type="project" value="UniProtKB-UniRule"/>
</dbReference>
<feature type="disulfide bond" evidence="17">
    <location>
        <begin position="34"/>
        <end position="40"/>
    </location>
</feature>
<evidence type="ECO:0000256" key="12">
    <source>
        <dbReference type="ARBA" id="ARBA00023157"/>
    </source>
</evidence>
<evidence type="ECO:0000256" key="13">
    <source>
        <dbReference type="ARBA" id="ARBA00023170"/>
    </source>
</evidence>
<dbReference type="GeneTree" id="ENSGT00940000156323"/>
<proteinExistence type="inferred from homology"/>
<dbReference type="Proteomes" id="UP000694569">
    <property type="component" value="Unplaced"/>
</dbReference>
<evidence type="ECO:0000256" key="16">
    <source>
        <dbReference type="PIRNR" id="PIRNR037595"/>
    </source>
</evidence>
<evidence type="ECO:0000256" key="1">
    <source>
        <dbReference type="ARBA" id="ARBA00004479"/>
    </source>
</evidence>
<dbReference type="PANTHER" id="PTHR24365:SF17">
    <property type="entry name" value="TOLL-LIKE RECEPTOR 2"/>
    <property type="match status" value="1"/>
</dbReference>
<keyword evidence="12 17" id="KW-1015">Disulfide bond</keyword>
<gene>
    <name evidence="20" type="primary">TLR2</name>
</gene>
<evidence type="ECO:0000256" key="8">
    <source>
        <dbReference type="ARBA" id="ARBA00022859"/>
    </source>
</evidence>
<dbReference type="GO" id="GO:0004888">
    <property type="term" value="F:transmembrane signaling receptor activity"/>
    <property type="evidence" value="ECO:0007669"/>
    <property type="project" value="InterPro"/>
</dbReference>
<evidence type="ECO:0000313" key="21">
    <source>
        <dbReference type="Proteomes" id="UP000694569"/>
    </source>
</evidence>
<dbReference type="InterPro" id="IPR032675">
    <property type="entry name" value="LRR_dom_sf"/>
</dbReference>
<dbReference type="Gene3D" id="3.40.50.10140">
    <property type="entry name" value="Toll/interleukin-1 receptor homology (TIR) domain"/>
    <property type="match status" value="1"/>
</dbReference>
<feature type="disulfide bond" evidence="17">
    <location>
        <begin position="437"/>
        <end position="459"/>
    </location>
</feature>
<feature type="transmembrane region" description="Helical" evidence="18">
    <location>
        <begin position="591"/>
        <end position="620"/>
    </location>
</feature>